<gene>
    <name evidence="2" type="ORF">EVAR_47195_1</name>
</gene>
<protein>
    <submittedName>
        <fullName evidence="2">Uncharacterized protein</fullName>
    </submittedName>
</protein>
<evidence type="ECO:0000313" key="3">
    <source>
        <dbReference type="Proteomes" id="UP000299102"/>
    </source>
</evidence>
<feature type="compositionally biased region" description="Basic and acidic residues" evidence="1">
    <location>
        <begin position="120"/>
        <end position="134"/>
    </location>
</feature>
<dbReference type="Proteomes" id="UP000299102">
    <property type="component" value="Unassembled WGS sequence"/>
</dbReference>
<comment type="caution">
    <text evidence="2">The sequence shown here is derived from an EMBL/GenBank/DDBJ whole genome shotgun (WGS) entry which is preliminary data.</text>
</comment>
<name>A0A4C1WVN5_EUMVA</name>
<feature type="compositionally biased region" description="Polar residues" evidence="1">
    <location>
        <begin position="31"/>
        <end position="44"/>
    </location>
</feature>
<dbReference type="EMBL" id="BGZK01000652">
    <property type="protein sequence ID" value="GBP54692.1"/>
    <property type="molecule type" value="Genomic_DNA"/>
</dbReference>
<dbReference type="AlphaFoldDB" id="A0A4C1WVN5"/>
<feature type="region of interest" description="Disordered" evidence="1">
    <location>
        <begin position="20"/>
        <end position="54"/>
    </location>
</feature>
<organism evidence="2 3">
    <name type="scientific">Eumeta variegata</name>
    <name type="common">Bagworm moth</name>
    <name type="synonym">Eumeta japonica</name>
    <dbReference type="NCBI Taxonomy" id="151549"/>
    <lineage>
        <taxon>Eukaryota</taxon>
        <taxon>Metazoa</taxon>
        <taxon>Ecdysozoa</taxon>
        <taxon>Arthropoda</taxon>
        <taxon>Hexapoda</taxon>
        <taxon>Insecta</taxon>
        <taxon>Pterygota</taxon>
        <taxon>Neoptera</taxon>
        <taxon>Endopterygota</taxon>
        <taxon>Lepidoptera</taxon>
        <taxon>Glossata</taxon>
        <taxon>Ditrysia</taxon>
        <taxon>Tineoidea</taxon>
        <taxon>Psychidae</taxon>
        <taxon>Oiketicinae</taxon>
        <taxon>Eumeta</taxon>
    </lineage>
</organism>
<reference evidence="2 3" key="1">
    <citation type="journal article" date="2019" name="Commun. Biol.">
        <title>The bagworm genome reveals a unique fibroin gene that provides high tensile strength.</title>
        <authorList>
            <person name="Kono N."/>
            <person name="Nakamura H."/>
            <person name="Ohtoshi R."/>
            <person name="Tomita M."/>
            <person name="Numata K."/>
            <person name="Arakawa K."/>
        </authorList>
    </citation>
    <scope>NUCLEOTIDE SEQUENCE [LARGE SCALE GENOMIC DNA]</scope>
</reference>
<sequence>MITVVKISERSRWWTGHKARRNDNYRGEPQAANSSECSTASGRTATRAPPTLDLSPAARSVTCRSRPGNRRLNTWVHTARRGRWRRDRRSALIVRNKLYWDTHILWIVFRQRHRQPFKVDTARLKPRPRPDRPSRARAGGRGRSRAGAVDAVSRSSRRLHKASSAGFFMRRAPCADGRRAALSAVSAATPSESRVRWPILLTHLYDLSVRFHCPRFYGVPELLVM</sequence>
<keyword evidence="3" id="KW-1185">Reference proteome</keyword>
<accession>A0A4C1WVN5</accession>
<proteinExistence type="predicted"/>
<evidence type="ECO:0000313" key="2">
    <source>
        <dbReference type="EMBL" id="GBP54692.1"/>
    </source>
</evidence>
<feature type="region of interest" description="Disordered" evidence="1">
    <location>
        <begin position="119"/>
        <end position="157"/>
    </location>
</feature>
<evidence type="ECO:0000256" key="1">
    <source>
        <dbReference type="SAM" id="MobiDB-lite"/>
    </source>
</evidence>